<dbReference type="GO" id="GO:0032440">
    <property type="term" value="F:2-alkenal reductase [NAD(P)H] activity"/>
    <property type="evidence" value="ECO:0007669"/>
    <property type="project" value="TreeGrafter"/>
</dbReference>
<comment type="caution">
    <text evidence="1">The sequence shown here is derived from an EMBL/GenBank/DDBJ whole genome shotgun (WGS) entry which is preliminary data.</text>
</comment>
<gene>
    <name evidence="1" type="ORF">D0Y65_018083</name>
</gene>
<proteinExistence type="predicted"/>
<keyword evidence="2" id="KW-1185">Reference proteome</keyword>
<dbReference type="InterPro" id="IPR036291">
    <property type="entry name" value="NAD(P)-bd_dom_sf"/>
</dbReference>
<dbReference type="InterPro" id="IPR045010">
    <property type="entry name" value="MDR_fam"/>
</dbReference>
<dbReference type="Gene3D" id="3.40.50.720">
    <property type="entry name" value="NAD(P)-binding Rossmann-like Domain"/>
    <property type="match status" value="1"/>
</dbReference>
<dbReference type="PANTHER" id="PTHR43205:SF32">
    <property type="entry name" value="2-ALKENAL REDUCTASE (NADP(+)-DEPENDENT)-LIKE"/>
    <property type="match status" value="1"/>
</dbReference>
<protein>
    <submittedName>
        <fullName evidence="1">(+)-pulegone reductase</fullName>
    </submittedName>
</protein>
<accession>A0A445JXM8</accession>
<dbReference type="SUPFAM" id="SSF51735">
    <property type="entry name" value="NAD(P)-binding Rossmann-fold domains"/>
    <property type="match status" value="1"/>
</dbReference>
<dbReference type="AlphaFoldDB" id="A0A445JXM8"/>
<dbReference type="PANTHER" id="PTHR43205">
    <property type="entry name" value="PROSTAGLANDIN REDUCTASE"/>
    <property type="match status" value="1"/>
</dbReference>
<sequence>MDARYFPEGINVYFDNVGGDMLEAALLNMRRRGRIMVAVMISQEGKITYVEDIAKGLKNDPATPEAMFKGRSAGKQERSQRTVERVHLLKVLETRKSALQKSKAWHLLVLLLLVLKLTIYRL</sequence>
<organism evidence="1 2">
    <name type="scientific">Glycine soja</name>
    <name type="common">Wild soybean</name>
    <dbReference type="NCBI Taxonomy" id="3848"/>
    <lineage>
        <taxon>Eukaryota</taxon>
        <taxon>Viridiplantae</taxon>
        <taxon>Streptophyta</taxon>
        <taxon>Embryophyta</taxon>
        <taxon>Tracheophyta</taxon>
        <taxon>Spermatophyta</taxon>
        <taxon>Magnoliopsida</taxon>
        <taxon>eudicotyledons</taxon>
        <taxon>Gunneridae</taxon>
        <taxon>Pentapetalae</taxon>
        <taxon>rosids</taxon>
        <taxon>fabids</taxon>
        <taxon>Fabales</taxon>
        <taxon>Fabaceae</taxon>
        <taxon>Papilionoideae</taxon>
        <taxon>50 kb inversion clade</taxon>
        <taxon>NPAAA clade</taxon>
        <taxon>indigoferoid/millettioid clade</taxon>
        <taxon>Phaseoleae</taxon>
        <taxon>Glycine</taxon>
        <taxon>Glycine subgen. Soja</taxon>
    </lineage>
</organism>
<dbReference type="EMBL" id="QZWG01000007">
    <property type="protein sequence ID" value="RZC03255.1"/>
    <property type="molecule type" value="Genomic_DNA"/>
</dbReference>
<reference evidence="1 2" key="1">
    <citation type="submission" date="2018-09" db="EMBL/GenBank/DDBJ databases">
        <title>A high-quality reference genome of wild soybean provides a powerful tool to mine soybean genomes.</title>
        <authorList>
            <person name="Xie M."/>
            <person name="Chung C.Y.L."/>
            <person name="Li M.-W."/>
            <person name="Wong F.-L."/>
            <person name="Chan T.-F."/>
            <person name="Lam H.-M."/>
        </authorList>
    </citation>
    <scope>NUCLEOTIDE SEQUENCE [LARGE SCALE GENOMIC DNA]</scope>
    <source>
        <strain evidence="2">cv. W05</strain>
        <tissue evidence="1">Hypocotyl of etiolated seedlings</tissue>
    </source>
</reference>
<dbReference type="Proteomes" id="UP000289340">
    <property type="component" value="Chromosome 7"/>
</dbReference>
<name>A0A445JXM8_GLYSO</name>
<evidence type="ECO:0000313" key="2">
    <source>
        <dbReference type="Proteomes" id="UP000289340"/>
    </source>
</evidence>
<evidence type="ECO:0000313" key="1">
    <source>
        <dbReference type="EMBL" id="RZC03255.1"/>
    </source>
</evidence>